<dbReference type="GO" id="GO:0005886">
    <property type="term" value="C:plasma membrane"/>
    <property type="evidence" value="ECO:0007669"/>
    <property type="project" value="InterPro"/>
</dbReference>
<accession>A0A5P8P2Q1</accession>
<evidence type="ECO:0000256" key="2">
    <source>
        <dbReference type="ARBA" id="ARBA00022553"/>
    </source>
</evidence>
<dbReference type="GO" id="GO:0009055">
    <property type="term" value="F:electron transfer activity"/>
    <property type="evidence" value="ECO:0007669"/>
    <property type="project" value="InterPro"/>
</dbReference>
<dbReference type="KEGG" id="sulg:FJR48_09840"/>
<gene>
    <name evidence="7" type="ORF">FJR48_09840</name>
</gene>
<keyword evidence="2" id="KW-0597">Phosphoprotein</keyword>
<evidence type="ECO:0000256" key="3">
    <source>
        <dbReference type="ARBA" id="ARBA00022630"/>
    </source>
</evidence>
<dbReference type="GO" id="GO:0022900">
    <property type="term" value="P:electron transport chain"/>
    <property type="evidence" value="ECO:0007669"/>
    <property type="project" value="InterPro"/>
</dbReference>
<dbReference type="Pfam" id="PF04205">
    <property type="entry name" value="FMN_bind"/>
    <property type="match status" value="1"/>
</dbReference>
<keyword evidence="1" id="KW-0813">Transport</keyword>
<reference evidence="7 8" key="1">
    <citation type="submission" date="2019-09" db="EMBL/GenBank/DDBJ databases">
        <title>Sulfurimonas gotlandica sp. nov., a chemoautotrophic and psychrotolerant epsilonproteobacterium isolated from a pelagic redoxcline, and an emended description of the genus Sulfurimonas.</title>
        <authorList>
            <person name="Wang S."/>
            <person name="Jiang L."/>
            <person name="Shao S."/>
        </authorList>
    </citation>
    <scope>NUCLEOTIDE SEQUENCE [LARGE SCALE GENOMIC DNA]</scope>
    <source>
        <strain evidence="7 8">GYSZ_1</strain>
    </source>
</reference>
<evidence type="ECO:0000313" key="7">
    <source>
        <dbReference type="EMBL" id="QFR50008.1"/>
    </source>
</evidence>
<dbReference type="EMBL" id="CP043617">
    <property type="protein sequence ID" value="QFR50008.1"/>
    <property type="molecule type" value="Genomic_DNA"/>
</dbReference>
<evidence type="ECO:0000256" key="5">
    <source>
        <dbReference type="ARBA" id="ARBA00022982"/>
    </source>
</evidence>
<protein>
    <submittedName>
        <fullName evidence="7">FMN-binding protein</fullName>
    </submittedName>
</protein>
<evidence type="ECO:0000256" key="1">
    <source>
        <dbReference type="ARBA" id="ARBA00022448"/>
    </source>
</evidence>
<dbReference type="OrthoDB" id="5402013at2"/>
<keyword evidence="3" id="KW-0285">Flavoprotein</keyword>
<keyword evidence="4" id="KW-0288">FMN</keyword>
<keyword evidence="8" id="KW-1185">Reference proteome</keyword>
<dbReference type="PANTHER" id="PTHR36118">
    <property type="entry name" value="ION-TRANSLOCATING OXIDOREDUCTASE COMPLEX SUBUNIT G"/>
    <property type="match status" value="1"/>
</dbReference>
<evidence type="ECO:0000259" key="6">
    <source>
        <dbReference type="SMART" id="SM00900"/>
    </source>
</evidence>
<name>A0A5P8P2Q1_9BACT</name>
<dbReference type="PANTHER" id="PTHR36118:SF1">
    <property type="entry name" value="ION-TRANSLOCATING OXIDOREDUCTASE COMPLEX SUBUNIT G"/>
    <property type="match status" value="1"/>
</dbReference>
<sequence length="173" mass="19434">MKIILLITILSIFIDAKVLTSIDEAMNATFGEDCKISKKTILLKNNEFKKVQKIAKTKIKSKIFQVYFAKKDSKTIGYGVLISKKIRSKNGVVLYMIDVNGTLKEIEIIAFNEPLDYLPSKKWKNEFINTPNSKLLEVGKNIPTITGATLSAKSITNSARVALALYDIKLKEF</sequence>
<dbReference type="SMART" id="SM00900">
    <property type="entry name" value="FMN_bind"/>
    <property type="match status" value="1"/>
</dbReference>
<keyword evidence="5" id="KW-0249">Electron transport</keyword>
<evidence type="ECO:0000313" key="8">
    <source>
        <dbReference type="Proteomes" id="UP000326944"/>
    </source>
</evidence>
<proteinExistence type="predicted"/>
<dbReference type="InterPro" id="IPR010209">
    <property type="entry name" value="Ion_transpt_RnfG/RsxG"/>
</dbReference>
<dbReference type="InterPro" id="IPR007329">
    <property type="entry name" value="FMN-bd"/>
</dbReference>
<dbReference type="Proteomes" id="UP000326944">
    <property type="component" value="Chromosome"/>
</dbReference>
<dbReference type="AlphaFoldDB" id="A0A5P8P2Q1"/>
<evidence type="ECO:0000256" key="4">
    <source>
        <dbReference type="ARBA" id="ARBA00022643"/>
    </source>
</evidence>
<organism evidence="7 8">
    <name type="scientific">Sulfurimonas lithotrophica</name>
    <dbReference type="NCBI Taxonomy" id="2590022"/>
    <lineage>
        <taxon>Bacteria</taxon>
        <taxon>Pseudomonadati</taxon>
        <taxon>Campylobacterota</taxon>
        <taxon>Epsilonproteobacteria</taxon>
        <taxon>Campylobacterales</taxon>
        <taxon>Sulfurimonadaceae</taxon>
        <taxon>Sulfurimonas</taxon>
    </lineage>
</organism>
<dbReference type="GO" id="GO:0010181">
    <property type="term" value="F:FMN binding"/>
    <property type="evidence" value="ECO:0007669"/>
    <property type="project" value="InterPro"/>
</dbReference>
<feature type="domain" description="FMN-binding" evidence="6">
    <location>
        <begin position="88"/>
        <end position="166"/>
    </location>
</feature>
<dbReference type="RefSeq" id="WP_152307956.1">
    <property type="nucleotide sequence ID" value="NZ_CP043617.1"/>
</dbReference>